<evidence type="ECO:0000256" key="1">
    <source>
        <dbReference type="SAM" id="MobiDB-lite"/>
    </source>
</evidence>
<keyword evidence="2" id="KW-0812">Transmembrane</keyword>
<reference evidence="3" key="1">
    <citation type="journal article" date="2020" name="Stud. Mycol.">
        <title>101 Dothideomycetes genomes: a test case for predicting lifestyles and emergence of pathogens.</title>
        <authorList>
            <person name="Haridas S."/>
            <person name="Albert R."/>
            <person name="Binder M."/>
            <person name="Bloem J."/>
            <person name="Labutti K."/>
            <person name="Salamov A."/>
            <person name="Andreopoulos B."/>
            <person name="Baker S."/>
            <person name="Barry K."/>
            <person name="Bills G."/>
            <person name="Bluhm B."/>
            <person name="Cannon C."/>
            <person name="Castanera R."/>
            <person name="Culley D."/>
            <person name="Daum C."/>
            <person name="Ezra D."/>
            <person name="Gonzalez J."/>
            <person name="Henrissat B."/>
            <person name="Kuo A."/>
            <person name="Liang C."/>
            <person name="Lipzen A."/>
            <person name="Lutzoni F."/>
            <person name="Magnuson J."/>
            <person name="Mondo S."/>
            <person name="Nolan M."/>
            <person name="Ohm R."/>
            <person name="Pangilinan J."/>
            <person name="Park H.-J."/>
            <person name="Ramirez L."/>
            <person name="Alfaro M."/>
            <person name="Sun H."/>
            <person name="Tritt A."/>
            <person name="Yoshinaga Y."/>
            <person name="Zwiers L.-H."/>
            <person name="Turgeon B."/>
            <person name="Goodwin S."/>
            <person name="Spatafora J."/>
            <person name="Crous P."/>
            <person name="Grigoriev I."/>
        </authorList>
    </citation>
    <scope>NUCLEOTIDE SEQUENCE</scope>
    <source>
        <strain evidence="3">CBS 116435</strain>
    </source>
</reference>
<gene>
    <name evidence="3" type="ORF">K431DRAFT_281649</name>
</gene>
<dbReference type="Proteomes" id="UP000799441">
    <property type="component" value="Unassembled WGS sequence"/>
</dbReference>
<evidence type="ECO:0000256" key="2">
    <source>
        <dbReference type="SAM" id="Phobius"/>
    </source>
</evidence>
<proteinExistence type="predicted"/>
<keyword evidence="2" id="KW-1133">Transmembrane helix</keyword>
<dbReference type="AlphaFoldDB" id="A0A9P4QGX7"/>
<evidence type="ECO:0000313" key="4">
    <source>
        <dbReference type="Proteomes" id="UP000799441"/>
    </source>
</evidence>
<protein>
    <recommendedName>
        <fullName evidence="5">MFS maltose permease</fullName>
    </recommendedName>
</protein>
<evidence type="ECO:0008006" key="5">
    <source>
        <dbReference type="Google" id="ProtNLM"/>
    </source>
</evidence>
<evidence type="ECO:0000313" key="3">
    <source>
        <dbReference type="EMBL" id="KAF2724701.1"/>
    </source>
</evidence>
<feature type="region of interest" description="Disordered" evidence="1">
    <location>
        <begin position="396"/>
        <end position="438"/>
    </location>
</feature>
<comment type="caution">
    <text evidence="3">The sequence shown here is derived from an EMBL/GenBank/DDBJ whole genome shotgun (WGS) entry which is preliminary data.</text>
</comment>
<keyword evidence="2" id="KW-0472">Membrane</keyword>
<sequence length="600" mass="66101">MLPTRAIRANRIPVVRRLRPPSSVSKPRLFTQNAQLLLLAPHTSRPHLPYLSQPSFRRLPPTNLSGPNQQIARLLSTENKRYLRDQFWLAVRWGALTWGLIIAGSLAWWGYNIELHERETPTPDEWSFWSRQKLRISRMRQNDEEGTGIIDWANVGSTCKNLLARLENPNSKDGKGIKEVVEGGVFIDEVGKAGFDISDKSWPWRAGYFEAVMGCALAAEHLDGMVLDSTRHLVFPKEVMIGPSNPDPRPVPTYMHTAPLEENCVEPFEKPETYYMRILTGRGFTTTQKLDAALGYANWLEIKGLNDSALEMYRWGLDIAKESLPAADTIIDPETAVIKDTSAATGASANLLRATTSLAIHYARTGDVSAALPILLSTLRARRSAPVSNQLIAGSKSSISQPEGPGTGLRKLVSILSPPNFPPPPPSGDEPYTNATDRPSCDDAELMLYVGEILFATTGQAGLSDGIGWTRQAVTVAEATLHSPELRSAPPLEARAQVAKCRDCLSTGVGNWETMLAQLTRQAESVASREGVRNSGWLEWRGWFGSGGGAKGKVLDELSIDVVEDELARVTALKKRIVREGIDRQLEKHRHPGGGLWMGR</sequence>
<dbReference type="OrthoDB" id="5408102at2759"/>
<feature type="compositionally biased region" description="Pro residues" evidence="1">
    <location>
        <begin position="419"/>
        <end position="428"/>
    </location>
</feature>
<feature type="transmembrane region" description="Helical" evidence="2">
    <location>
        <begin position="89"/>
        <end position="111"/>
    </location>
</feature>
<name>A0A9P4QGX7_9PEZI</name>
<keyword evidence="4" id="KW-1185">Reference proteome</keyword>
<dbReference type="EMBL" id="MU003770">
    <property type="protein sequence ID" value="KAF2724701.1"/>
    <property type="molecule type" value="Genomic_DNA"/>
</dbReference>
<organism evidence="3 4">
    <name type="scientific">Polychaeton citri CBS 116435</name>
    <dbReference type="NCBI Taxonomy" id="1314669"/>
    <lineage>
        <taxon>Eukaryota</taxon>
        <taxon>Fungi</taxon>
        <taxon>Dikarya</taxon>
        <taxon>Ascomycota</taxon>
        <taxon>Pezizomycotina</taxon>
        <taxon>Dothideomycetes</taxon>
        <taxon>Dothideomycetidae</taxon>
        <taxon>Capnodiales</taxon>
        <taxon>Capnodiaceae</taxon>
        <taxon>Polychaeton</taxon>
    </lineage>
</organism>
<accession>A0A9P4QGX7</accession>